<proteinExistence type="predicted"/>
<accession>A0A388JKS0</accession>
<feature type="compositionally biased region" description="Acidic residues" evidence="1">
    <location>
        <begin position="92"/>
        <end position="130"/>
    </location>
</feature>
<dbReference type="Gramene" id="GBG45424">
    <property type="protein sequence ID" value="GBG45424"/>
    <property type="gene ID" value="CBR_g78901"/>
</dbReference>
<feature type="region of interest" description="Disordered" evidence="1">
    <location>
        <begin position="55"/>
        <end position="155"/>
    </location>
</feature>
<dbReference type="EMBL" id="BFEA01003772">
    <property type="protein sequence ID" value="GBG45424.1"/>
    <property type="molecule type" value="Genomic_DNA"/>
</dbReference>
<dbReference type="Proteomes" id="UP000265515">
    <property type="component" value="Unassembled WGS sequence"/>
</dbReference>
<evidence type="ECO:0000313" key="2">
    <source>
        <dbReference type="EMBL" id="GBG45424.1"/>
    </source>
</evidence>
<keyword evidence="3" id="KW-1185">Reference proteome</keyword>
<gene>
    <name evidence="2" type="ORF">CBR_g78901</name>
</gene>
<organism evidence="2 3">
    <name type="scientific">Chara braunii</name>
    <name type="common">Braun's stonewort</name>
    <dbReference type="NCBI Taxonomy" id="69332"/>
    <lineage>
        <taxon>Eukaryota</taxon>
        <taxon>Viridiplantae</taxon>
        <taxon>Streptophyta</taxon>
        <taxon>Charophyceae</taxon>
        <taxon>Charales</taxon>
        <taxon>Characeae</taxon>
        <taxon>Chara</taxon>
    </lineage>
</organism>
<name>A0A388JKS0_CHABU</name>
<dbReference type="AlphaFoldDB" id="A0A388JKS0"/>
<protein>
    <submittedName>
        <fullName evidence="2">Uncharacterized protein</fullName>
    </submittedName>
</protein>
<feature type="compositionally biased region" description="Basic and acidic residues" evidence="1">
    <location>
        <begin position="141"/>
        <end position="155"/>
    </location>
</feature>
<sequence>MGIEDMEYEGEEKENELGGNQLSQMTWRFACKLPSFVTRELSEMGVKRRWRSVEAMRLTRGRGEGERGKRRGRRTVREGCKRIKATARGEQVDDEDGDDEEDEDEDDEEEDGDEDDDDDDDDDDGEEETEAQLGGGEGTWEEGKELAWEDKEERK</sequence>
<comment type="caution">
    <text evidence="2">The sequence shown here is derived from an EMBL/GenBank/DDBJ whole genome shotgun (WGS) entry which is preliminary data.</text>
</comment>
<evidence type="ECO:0000256" key="1">
    <source>
        <dbReference type="SAM" id="MobiDB-lite"/>
    </source>
</evidence>
<reference evidence="2 3" key="1">
    <citation type="journal article" date="2018" name="Cell">
        <title>The Chara Genome: Secondary Complexity and Implications for Plant Terrestrialization.</title>
        <authorList>
            <person name="Nishiyama T."/>
            <person name="Sakayama H."/>
            <person name="Vries J.D."/>
            <person name="Buschmann H."/>
            <person name="Saint-Marcoux D."/>
            <person name="Ullrich K.K."/>
            <person name="Haas F.B."/>
            <person name="Vanderstraeten L."/>
            <person name="Becker D."/>
            <person name="Lang D."/>
            <person name="Vosolsobe S."/>
            <person name="Rombauts S."/>
            <person name="Wilhelmsson P.K.I."/>
            <person name="Janitza P."/>
            <person name="Kern R."/>
            <person name="Heyl A."/>
            <person name="Rumpler F."/>
            <person name="Villalobos L.I.A.C."/>
            <person name="Clay J.M."/>
            <person name="Skokan R."/>
            <person name="Toyoda A."/>
            <person name="Suzuki Y."/>
            <person name="Kagoshima H."/>
            <person name="Schijlen E."/>
            <person name="Tajeshwar N."/>
            <person name="Catarino B."/>
            <person name="Hetherington A.J."/>
            <person name="Saltykova A."/>
            <person name="Bonnot C."/>
            <person name="Breuninger H."/>
            <person name="Symeonidi A."/>
            <person name="Radhakrishnan G.V."/>
            <person name="Van Nieuwerburgh F."/>
            <person name="Deforce D."/>
            <person name="Chang C."/>
            <person name="Karol K.G."/>
            <person name="Hedrich R."/>
            <person name="Ulvskov P."/>
            <person name="Glockner G."/>
            <person name="Delwiche C.F."/>
            <person name="Petrasek J."/>
            <person name="Van de Peer Y."/>
            <person name="Friml J."/>
            <person name="Beilby M."/>
            <person name="Dolan L."/>
            <person name="Kohara Y."/>
            <person name="Sugano S."/>
            <person name="Fujiyama A."/>
            <person name="Delaux P.-M."/>
            <person name="Quint M."/>
            <person name="TheiBen G."/>
            <person name="Hagemann M."/>
            <person name="Harholt J."/>
            <person name="Dunand C."/>
            <person name="Zachgo S."/>
            <person name="Langdale J."/>
            <person name="Maumus F."/>
            <person name="Straeten D.V.D."/>
            <person name="Gould S.B."/>
            <person name="Rensing S.A."/>
        </authorList>
    </citation>
    <scope>NUCLEOTIDE SEQUENCE [LARGE SCALE GENOMIC DNA]</scope>
    <source>
        <strain evidence="2 3">S276</strain>
    </source>
</reference>
<evidence type="ECO:0000313" key="3">
    <source>
        <dbReference type="Proteomes" id="UP000265515"/>
    </source>
</evidence>